<dbReference type="AlphaFoldDB" id="A0A8J2TXB1"/>
<protein>
    <submittedName>
        <fullName evidence="2">Uncharacterized protein</fullName>
    </submittedName>
</protein>
<feature type="compositionally biased region" description="Low complexity" evidence="1">
    <location>
        <begin position="40"/>
        <end position="54"/>
    </location>
</feature>
<feature type="region of interest" description="Disordered" evidence="1">
    <location>
        <begin position="28"/>
        <end position="54"/>
    </location>
</feature>
<comment type="caution">
    <text evidence="2">The sequence shown here is derived from an EMBL/GenBank/DDBJ whole genome shotgun (WGS) entry which is preliminary data.</text>
</comment>
<proteinExistence type="predicted"/>
<organism evidence="2 3">
    <name type="scientific">Sediminivirga luteola</name>
    <dbReference type="NCBI Taxonomy" id="1774748"/>
    <lineage>
        <taxon>Bacteria</taxon>
        <taxon>Bacillati</taxon>
        <taxon>Actinomycetota</taxon>
        <taxon>Actinomycetes</taxon>
        <taxon>Micrococcales</taxon>
        <taxon>Brevibacteriaceae</taxon>
        <taxon>Sediminivirga</taxon>
    </lineage>
</organism>
<dbReference type="Proteomes" id="UP000616114">
    <property type="component" value="Unassembled WGS sequence"/>
</dbReference>
<keyword evidence="3" id="KW-1185">Reference proteome</keyword>
<evidence type="ECO:0000313" key="2">
    <source>
        <dbReference type="EMBL" id="GGA11667.1"/>
    </source>
</evidence>
<sequence>MLSVTPVTTPVSPKSLLVATAYNTGCHREPDIRSGHDRIPPGAAPSGGPVVAEP</sequence>
<feature type="compositionally biased region" description="Basic and acidic residues" evidence="1">
    <location>
        <begin position="28"/>
        <end position="39"/>
    </location>
</feature>
<dbReference type="EMBL" id="BMFY01000004">
    <property type="protein sequence ID" value="GGA11667.1"/>
    <property type="molecule type" value="Genomic_DNA"/>
</dbReference>
<accession>A0A8J2TXB1</accession>
<evidence type="ECO:0000256" key="1">
    <source>
        <dbReference type="SAM" id="MobiDB-lite"/>
    </source>
</evidence>
<name>A0A8J2TXB1_9MICO</name>
<reference evidence="2" key="2">
    <citation type="submission" date="2020-09" db="EMBL/GenBank/DDBJ databases">
        <authorList>
            <person name="Sun Q."/>
            <person name="Zhou Y."/>
        </authorList>
    </citation>
    <scope>NUCLEOTIDE SEQUENCE</scope>
    <source>
        <strain evidence="2">CGMCC 1.12785</strain>
    </source>
</reference>
<gene>
    <name evidence="2" type="ORF">GCM10011333_13130</name>
</gene>
<evidence type="ECO:0000313" key="3">
    <source>
        <dbReference type="Proteomes" id="UP000616114"/>
    </source>
</evidence>
<reference evidence="2" key="1">
    <citation type="journal article" date="2014" name="Int. J. Syst. Evol. Microbiol.">
        <title>Complete genome sequence of Corynebacterium casei LMG S-19264T (=DSM 44701T), isolated from a smear-ripened cheese.</title>
        <authorList>
            <consortium name="US DOE Joint Genome Institute (JGI-PGF)"/>
            <person name="Walter F."/>
            <person name="Albersmeier A."/>
            <person name="Kalinowski J."/>
            <person name="Ruckert C."/>
        </authorList>
    </citation>
    <scope>NUCLEOTIDE SEQUENCE</scope>
    <source>
        <strain evidence="2">CGMCC 1.12785</strain>
    </source>
</reference>